<feature type="domain" description="DJ-1/PfpI" evidence="2">
    <location>
        <begin position="54"/>
        <end position="124"/>
    </location>
</feature>
<dbReference type="Pfam" id="PF01965">
    <property type="entry name" value="DJ-1_PfpI"/>
    <property type="match status" value="1"/>
</dbReference>
<gene>
    <name evidence="3" type="ORF">MGAL_10B010257</name>
</gene>
<dbReference type="GO" id="GO:0016798">
    <property type="term" value="F:hydrolase activity, acting on glycosyl bonds"/>
    <property type="evidence" value="ECO:0007669"/>
    <property type="project" value="UniProtKB-KW"/>
</dbReference>
<dbReference type="InterPro" id="IPR006286">
    <property type="entry name" value="C56_PfpI-like"/>
</dbReference>
<comment type="similarity">
    <text evidence="1">Belongs to the peptidase C56 family.</text>
</comment>
<sequence length="126" mass="13685">MYPRPCKDRVDTASVFISDWNIGKPTAAICHGAWMFVSAKIIKGKKATCFIACKPTAAICHGAWMFVSAKIIKGKKATCFIACKDDVENAGALYEDSPVVVDGNMITSRVPQDLPQFMSAIIAQLK</sequence>
<keyword evidence="4" id="KW-1185">Reference proteome</keyword>
<keyword evidence="3" id="KW-0378">Hydrolase</keyword>
<protein>
    <submittedName>
        <fullName evidence="3">Protease I</fullName>
        <ecNumber evidence="3">3.2.-.-</ecNumber>
    </submittedName>
</protein>
<dbReference type="Proteomes" id="UP000596742">
    <property type="component" value="Unassembled WGS sequence"/>
</dbReference>
<proteinExistence type="inferred from homology"/>
<organism evidence="3 4">
    <name type="scientific">Mytilus galloprovincialis</name>
    <name type="common">Mediterranean mussel</name>
    <dbReference type="NCBI Taxonomy" id="29158"/>
    <lineage>
        <taxon>Eukaryota</taxon>
        <taxon>Metazoa</taxon>
        <taxon>Spiralia</taxon>
        <taxon>Lophotrochozoa</taxon>
        <taxon>Mollusca</taxon>
        <taxon>Bivalvia</taxon>
        <taxon>Autobranchia</taxon>
        <taxon>Pteriomorphia</taxon>
        <taxon>Mytilida</taxon>
        <taxon>Mytiloidea</taxon>
        <taxon>Mytilidae</taxon>
        <taxon>Mytilinae</taxon>
        <taxon>Mytilus</taxon>
    </lineage>
</organism>
<dbReference type="Gene3D" id="3.40.50.880">
    <property type="match status" value="2"/>
</dbReference>
<evidence type="ECO:0000256" key="1">
    <source>
        <dbReference type="ARBA" id="ARBA00008542"/>
    </source>
</evidence>
<name>A0A8B6CBZ3_MYTGA</name>
<dbReference type="GO" id="GO:0008233">
    <property type="term" value="F:peptidase activity"/>
    <property type="evidence" value="ECO:0007669"/>
    <property type="project" value="UniProtKB-KW"/>
</dbReference>
<evidence type="ECO:0000259" key="2">
    <source>
        <dbReference type="Pfam" id="PF01965"/>
    </source>
</evidence>
<dbReference type="InterPro" id="IPR002818">
    <property type="entry name" value="DJ-1/PfpI"/>
</dbReference>
<dbReference type="EMBL" id="UYJE01001527">
    <property type="protein sequence ID" value="VDI02874.1"/>
    <property type="molecule type" value="Genomic_DNA"/>
</dbReference>
<reference evidence="3" key="1">
    <citation type="submission" date="2018-11" db="EMBL/GenBank/DDBJ databases">
        <authorList>
            <person name="Alioto T."/>
            <person name="Alioto T."/>
        </authorList>
    </citation>
    <scope>NUCLEOTIDE SEQUENCE</scope>
</reference>
<keyword evidence="3" id="KW-0326">Glycosidase</keyword>
<evidence type="ECO:0000313" key="4">
    <source>
        <dbReference type="Proteomes" id="UP000596742"/>
    </source>
</evidence>
<dbReference type="PANTHER" id="PTHR42733">
    <property type="entry name" value="DJ-1 PROTEIN"/>
    <property type="match status" value="1"/>
</dbReference>
<dbReference type="OrthoDB" id="543156at2759"/>
<dbReference type="EC" id="3.2.-.-" evidence="3"/>
<comment type="caution">
    <text evidence="3">The sequence shown here is derived from an EMBL/GenBank/DDBJ whole genome shotgun (WGS) entry which is preliminary data.</text>
</comment>
<dbReference type="PANTHER" id="PTHR42733:SF13">
    <property type="entry name" value="DJ-1_PFPI DOMAIN-CONTAINING PROTEIN"/>
    <property type="match status" value="1"/>
</dbReference>
<dbReference type="GO" id="GO:0006508">
    <property type="term" value="P:proteolysis"/>
    <property type="evidence" value="ECO:0007669"/>
    <property type="project" value="UniProtKB-KW"/>
</dbReference>
<keyword evidence="3" id="KW-0645">Protease</keyword>
<dbReference type="SUPFAM" id="SSF52317">
    <property type="entry name" value="Class I glutamine amidotransferase-like"/>
    <property type="match status" value="2"/>
</dbReference>
<dbReference type="InterPro" id="IPR029062">
    <property type="entry name" value="Class_I_gatase-like"/>
</dbReference>
<accession>A0A8B6CBZ3</accession>
<dbReference type="AlphaFoldDB" id="A0A8B6CBZ3"/>
<evidence type="ECO:0000313" key="3">
    <source>
        <dbReference type="EMBL" id="VDI02874.1"/>
    </source>
</evidence>